<evidence type="ECO:0000256" key="2">
    <source>
        <dbReference type="ARBA" id="ARBA00007379"/>
    </source>
</evidence>
<comment type="function">
    <text evidence="12">Part of the ABC transporter FtsEX involved in cellular division.</text>
</comment>
<dbReference type="PANTHER" id="PTHR47755:SF1">
    <property type="entry name" value="CELL DIVISION PROTEIN FTSX"/>
    <property type="match status" value="1"/>
</dbReference>
<evidence type="ECO:0000256" key="1">
    <source>
        <dbReference type="ARBA" id="ARBA00004429"/>
    </source>
</evidence>
<evidence type="ECO:0000256" key="14">
    <source>
        <dbReference type="SAM" id="Phobius"/>
    </source>
</evidence>
<keyword evidence="6 12" id="KW-0997">Cell inner membrane</keyword>
<evidence type="ECO:0000259" key="16">
    <source>
        <dbReference type="Pfam" id="PF18075"/>
    </source>
</evidence>
<keyword evidence="5 12" id="KW-1003">Cell membrane</keyword>
<feature type="domain" description="FtsX extracellular" evidence="16">
    <location>
        <begin position="92"/>
        <end position="184"/>
    </location>
</feature>
<dbReference type="GO" id="GO:0005886">
    <property type="term" value="C:plasma membrane"/>
    <property type="evidence" value="ECO:0007669"/>
    <property type="project" value="UniProtKB-SubCell"/>
</dbReference>
<dbReference type="STRING" id="415747.SAMN03097708_00907"/>
<organism evidence="17 18">
    <name type="scientific">Thiohalomonas denitrificans</name>
    <dbReference type="NCBI Taxonomy" id="415747"/>
    <lineage>
        <taxon>Bacteria</taxon>
        <taxon>Pseudomonadati</taxon>
        <taxon>Pseudomonadota</taxon>
        <taxon>Gammaproteobacteria</taxon>
        <taxon>Thiohalomonadales</taxon>
        <taxon>Thiohalomonadaceae</taxon>
        <taxon>Thiohalomonas</taxon>
    </lineage>
</organism>
<evidence type="ECO:0000256" key="8">
    <source>
        <dbReference type="ARBA" id="ARBA00022692"/>
    </source>
</evidence>
<dbReference type="InterPro" id="IPR047590">
    <property type="entry name" value="FtsX_proteobact-type"/>
</dbReference>
<dbReference type="AlphaFoldDB" id="A0A1G5PV81"/>
<dbReference type="RefSeq" id="WP_092993040.1">
    <property type="nucleotide sequence ID" value="NZ_FMWD01000002.1"/>
</dbReference>
<feature type="domain" description="ABC3 transporter permease C-terminal" evidence="15">
    <location>
        <begin position="209"/>
        <end position="324"/>
    </location>
</feature>
<evidence type="ECO:0000313" key="17">
    <source>
        <dbReference type="EMBL" id="SCZ53308.1"/>
    </source>
</evidence>
<dbReference type="PANTHER" id="PTHR47755">
    <property type="entry name" value="CELL DIVISION PROTEIN FTSX"/>
    <property type="match status" value="1"/>
</dbReference>
<evidence type="ECO:0000256" key="3">
    <source>
        <dbReference type="ARBA" id="ARBA00011160"/>
    </source>
</evidence>
<evidence type="ECO:0000259" key="15">
    <source>
        <dbReference type="Pfam" id="PF02687"/>
    </source>
</evidence>
<dbReference type="OrthoDB" id="9813411at2"/>
<keyword evidence="11 12" id="KW-0131">Cell cycle</keyword>
<evidence type="ECO:0000256" key="9">
    <source>
        <dbReference type="ARBA" id="ARBA00022989"/>
    </source>
</evidence>
<feature type="region of interest" description="Disordered" evidence="13">
    <location>
        <begin position="1"/>
        <end position="25"/>
    </location>
</feature>
<evidence type="ECO:0000256" key="13">
    <source>
        <dbReference type="SAM" id="MobiDB-lite"/>
    </source>
</evidence>
<dbReference type="InterPro" id="IPR003838">
    <property type="entry name" value="ABC3_permease_C"/>
</dbReference>
<evidence type="ECO:0000256" key="4">
    <source>
        <dbReference type="ARBA" id="ARBA00021907"/>
    </source>
</evidence>
<dbReference type="Pfam" id="PF02687">
    <property type="entry name" value="FtsX"/>
    <property type="match status" value="1"/>
</dbReference>
<gene>
    <name evidence="17" type="ORF">SAMN03097708_00907</name>
</gene>
<protein>
    <recommendedName>
        <fullName evidence="4 12">Cell division protein FtsX</fullName>
    </recommendedName>
</protein>
<dbReference type="GO" id="GO:0051301">
    <property type="term" value="P:cell division"/>
    <property type="evidence" value="ECO:0007669"/>
    <property type="project" value="UniProtKB-KW"/>
</dbReference>
<dbReference type="EMBL" id="FMWD01000002">
    <property type="protein sequence ID" value="SCZ53308.1"/>
    <property type="molecule type" value="Genomic_DNA"/>
</dbReference>
<reference evidence="17 18" key="1">
    <citation type="submission" date="2016-10" db="EMBL/GenBank/DDBJ databases">
        <authorList>
            <person name="de Groot N.N."/>
        </authorList>
    </citation>
    <scope>NUCLEOTIDE SEQUENCE [LARGE SCALE GENOMIC DNA]</scope>
    <source>
        <strain evidence="17 18">HLD2</strain>
    </source>
</reference>
<comment type="subcellular location">
    <subcellularLocation>
        <location evidence="1">Cell inner membrane</location>
        <topology evidence="1">Multi-pass membrane protein</topology>
    </subcellularLocation>
</comment>
<proteinExistence type="inferred from homology"/>
<dbReference type="Proteomes" id="UP000199648">
    <property type="component" value="Unassembled WGS sequence"/>
</dbReference>
<feature type="transmembrane region" description="Helical" evidence="14">
    <location>
        <begin position="54"/>
        <end position="77"/>
    </location>
</feature>
<feature type="transmembrane region" description="Helical" evidence="14">
    <location>
        <begin position="206"/>
        <end position="226"/>
    </location>
</feature>
<keyword evidence="8 14" id="KW-0812">Transmembrane</keyword>
<dbReference type="InterPro" id="IPR040690">
    <property type="entry name" value="FtsX_ECD"/>
</dbReference>
<dbReference type="NCBIfam" id="TIGR00439">
    <property type="entry name" value="FtsX_Gneg"/>
    <property type="match status" value="1"/>
</dbReference>
<keyword evidence="18" id="KW-1185">Reference proteome</keyword>
<dbReference type="GO" id="GO:0032153">
    <property type="term" value="C:cell division site"/>
    <property type="evidence" value="ECO:0007669"/>
    <property type="project" value="TreeGrafter"/>
</dbReference>
<evidence type="ECO:0000256" key="11">
    <source>
        <dbReference type="ARBA" id="ARBA00023306"/>
    </source>
</evidence>
<name>A0A1G5PV81_9GAMM</name>
<dbReference type="Pfam" id="PF18075">
    <property type="entry name" value="FtsX_ECD"/>
    <property type="match status" value="1"/>
</dbReference>
<comment type="similarity">
    <text evidence="2 12">Belongs to the ABC-4 integral membrane protein family. FtsX subfamily.</text>
</comment>
<sequence>MRGGTYRSRPAASRENGRGASRAGPRLKDALQSWGARHLQTFFYALGQMWRRPAAALMTAAVIGIALALPTGLHVGLKNVQHVLAGWDGATQLSLFLTADTDEPAANNLRKRLEAQPGIASVDYISRENALVEFRRLSGFGEALDALEENPLPAVLVVRPALSHNSPNQVETLLEELRALPSVELAQLDMQWVKRLFALMEIGQRGVWVLAGLLSLAVLLVVGNTIRLSIQNRRDEIVVTKLIGGTDAFIRRPFLYTGFWYGLFGAVIAAVLVQASLGILSGPVRDLANLYNSGFRLDALDAATAGLLLLSGTALGLVGSWFAVGRHLRDIEPT</sequence>
<evidence type="ECO:0000256" key="10">
    <source>
        <dbReference type="ARBA" id="ARBA00023136"/>
    </source>
</evidence>
<evidence type="ECO:0000256" key="5">
    <source>
        <dbReference type="ARBA" id="ARBA00022475"/>
    </source>
</evidence>
<comment type="subunit">
    <text evidence="3">Forms a membrane-associated complex with FtsE.</text>
</comment>
<dbReference type="Gene3D" id="3.30.70.3040">
    <property type="match status" value="1"/>
</dbReference>
<dbReference type="PIRSF" id="PIRSF003097">
    <property type="entry name" value="FtsX"/>
    <property type="match status" value="1"/>
</dbReference>
<feature type="transmembrane region" description="Helical" evidence="14">
    <location>
        <begin position="302"/>
        <end position="324"/>
    </location>
</feature>
<evidence type="ECO:0000256" key="6">
    <source>
        <dbReference type="ARBA" id="ARBA00022519"/>
    </source>
</evidence>
<keyword evidence="7 12" id="KW-0132">Cell division</keyword>
<feature type="transmembrane region" description="Helical" evidence="14">
    <location>
        <begin position="259"/>
        <end position="282"/>
    </location>
</feature>
<keyword evidence="10 12" id="KW-0472">Membrane</keyword>
<evidence type="ECO:0000313" key="18">
    <source>
        <dbReference type="Proteomes" id="UP000199648"/>
    </source>
</evidence>
<accession>A0A1G5PV81</accession>
<keyword evidence="9 14" id="KW-1133">Transmembrane helix</keyword>
<evidence type="ECO:0000256" key="12">
    <source>
        <dbReference type="PIRNR" id="PIRNR003097"/>
    </source>
</evidence>
<dbReference type="InterPro" id="IPR004513">
    <property type="entry name" value="FtsX"/>
</dbReference>
<evidence type="ECO:0000256" key="7">
    <source>
        <dbReference type="ARBA" id="ARBA00022618"/>
    </source>
</evidence>